<dbReference type="AlphaFoldDB" id="A0A0B5F0J5"/>
<gene>
    <name evidence="2" type="ORF">SLNWT_3441</name>
</gene>
<protein>
    <submittedName>
        <fullName evidence="2">Uncharacterized protein</fullName>
    </submittedName>
</protein>
<organism evidence="2 3">
    <name type="scientific">Streptomyces albus (strain ATCC 21838 / DSM 41398 / FERM P-419 / JCM 4703 / NBRC 107858)</name>
    <dbReference type="NCBI Taxonomy" id="1081613"/>
    <lineage>
        <taxon>Bacteria</taxon>
        <taxon>Bacillati</taxon>
        <taxon>Actinomycetota</taxon>
        <taxon>Actinomycetes</taxon>
        <taxon>Kitasatosporales</taxon>
        <taxon>Streptomycetaceae</taxon>
        <taxon>Streptomyces</taxon>
    </lineage>
</organism>
<dbReference type="EMBL" id="CP010519">
    <property type="protein sequence ID" value="AJE83817.1"/>
    <property type="molecule type" value="Genomic_DNA"/>
</dbReference>
<sequence length="104" mass="11205">MAVAPILAPGADALEEGPETGEKKHPGAGGRERARHARSVPGPHPKEADRLGRQLPCGESRWNRKGPRNDSSLPCCAIPQQGTTARTSGRSIRTHRPLLPLRYS</sequence>
<accession>A0A0B5F0J5</accession>
<feature type="region of interest" description="Disordered" evidence="1">
    <location>
        <begin position="1"/>
        <end position="104"/>
    </location>
</feature>
<proteinExistence type="predicted"/>
<feature type="compositionally biased region" description="Polar residues" evidence="1">
    <location>
        <begin position="80"/>
        <end position="91"/>
    </location>
</feature>
<evidence type="ECO:0000313" key="2">
    <source>
        <dbReference type="EMBL" id="AJE83817.1"/>
    </source>
</evidence>
<evidence type="ECO:0000256" key="1">
    <source>
        <dbReference type="SAM" id="MobiDB-lite"/>
    </source>
</evidence>
<keyword evidence="3" id="KW-1185">Reference proteome</keyword>
<reference evidence="2 3" key="1">
    <citation type="submission" date="2015-01" db="EMBL/GenBank/DDBJ databases">
        <title>Enhanced salinomycin production by adjusting the supply of polyketide extender units in Streptomyce albus DSM 41398.</title>
        <authorList>
            <person name="Lu C."/>
        </authorList>
    </citation>
    <scope>NUCLEOTIDE SEQUENCE [LARGE SCALE GENOMIC DNA]</scope>
    <source>
        <strain evidence="3">ATCC 21838 / DSM 41398 / FERM P-419 / JCM 4703 / NBRC 107858</strain>
    </source>
</reference>
<evidence type="ECO:0000313" key="3">
    <source>
        <dbReference type="Proteomes" id="UP000031523"/>
    </source>
</evidence>
<dbReference type="KEGG" id="sals:SLNWT_3441"/>
<name>A0A0B5F0J5_STRA4</name>
<dbReference type="Proteomes" id="UP000031523">
    <property type="component" value="Chromosome"/>
</dbReference>